<evidence type="ECO:0000313" key="2">
    <source>
        <dbReference type="Proteomes" id="UP001596175"/>
    </source>
</evidence>
<gene>
    <name evidence="1" type="ORF">ACFPK1_27135</name>
</gene>
<proteinExistence type="predicted"/>
<dbReference type="Pfam" id="PF08889">
    <property type="entry name" value="WbqC"/>
    <property type="match status" value="1"/>
</dbReference>
<name>A0ABV9ZKX0_9PSEU</name>
<dbReference type="Proteomes" id="UP001596175">
    <property type="component" value="Unassembled WGS sequence"/>
</dbReference>
<organism evidence="1 2">
    <name type="scientific">Actinomycetospora rhizophila</name>
    <dbReference type="NCBI Taxonomy" id="1416876"/>
    <lineage>
        <taxon>Bacteria</taxon>
        <taxon>Bacillati</taxon>
        <taxon>Actinomycetota</taxon>
        <taxon>Actinomycetes</taxon>
        <taxon>Pseudonocardiales</taxon>
        <taxon>Pseudonocardiaceae</taxon>
        <taxon>Actinomycetospora</taxon>
    </lineage>
</organism>
<reference evidence="2" key="1">
    <citation type="journal article" date="2019" name="Int. J. Syst. Evol. Microbiol.">
        <title>The Global Catalogue of Microorganisms (GCM) 10K type strain sequencing project: providing services to taxonomists for standard genome sequencing and annotation.</title>
        <authorList>
            <consortium name="The Broad Institute Genomics Platform"/>
            <consortium name="The Broad Institute Genome Sequencing Center for Infectious Disease"/>
            <person name="Wu L."/>
            <person name="Ma J."/>
        </authorList>
    </citation>
    <scope>NUCLEOTIDE SEQUENCE [LARGE SCALE GENOMIC DNA]</scope>
    <source>
        <strain evidence="2">XZYJ18</strain>
    </source>
</reference>
<keyword evidence="2" id="KW-1185">Reference proteome</keyword>
<dbReference type="EMBL" id="JBHSKG010000019">
    <property type="protein sequence ID" value="MFC5141937.1"/>
    <property type="molecule type" value="Genomic_DNA"/>
</dbReference>
<dbReference type="InterPro" id="IPR014985">
    <property type="entry name" value="WbqC"/>
</dbReference>
<sequence>MIVSAHQPNFVPWLGFFDKMAQSDVTVLLDSVQFIKRGYQNRARVKGPSGAQWLTVPVVTKGRYDQLTHHVEIDETQDWRQVHRRTLHGLLARTPHRDLVDELLEPVYGEGSPAMLAELNIALIREVAARLEIDTRIVLLSELDAPGSSSQLMLNLTRAAGGDVYLSGPTGRKYLEPGMFETAGIELRYHSFTPFEYAQPFGEFLPGLSCLDYVANVGFRSWRNQREDGKALTPAS</sequence>
<comment type="caution">
    <text evidence="1">The sequence shown here is derived from an EMBL/GenBank/DDBJ whole genome shotgun (WGS) entry which is preliminary data.</text>
</comment>
<accession>A0ABV9ZKX0</accession>
<dbReference type="RefSeq" id="WP_378024073.1">
    <property type="nucleotide sequence ID" value="NZ_JBHSKG010000019.1"/>
</dbReference>
<protein>
    <submittedName>
        <fullName evidence="1">WbqC family protein</fullName>
    </submittedName>
</protein>
<evidence type="ECO:0000313" key="1">
    <source>
        <dbReference type="EMBL" id="MFC5141937.1"/>
    </source>
</evidence>